<dbReference type="Proteomes" id="UP000464314">
    <property type="component" value="Chromosome"/>
</dbReference>
<evidence type="ECO:0000256" key="2">
    <source>
        <dbReference type="ARBA" id="ARBA00001947"/>
    </source>
</evidence>
<dbReference type="Pfam" id="PF00293">
    <property type="entry name" value="NUDIX"/>
    <property type="match status" value="1"/>
</dbReference>
<comment type="similarity">
    <text evidence="3">Belongs to the Nudix hydrolase family. NudC subfamily.</text>
</comment>
<dbReference type="RefSeq" id="WP_161839581.1">
    <property type="nucleotide sequence ID" value="NZ_CP048000.1"/>
</dbReference>
<evidence type="ECO:0000256" key="9">
    <source>
        <dbReference type="ARBA" id="ARBA00023679"/>
    </source>
</evidence>
<dbReference type="InterPro" id="IPR020084">
    <property type="entry name" value="NUDIX_hydrolase_CS"/>
</dbReference>
<dbReference type="NCBIfam" id="NF001299">
    <property type="entry name" value="PRK00241.1"/>
    <property type="match status" value="1"/>
</dbReference>
<dbReference type="PANTHER" id="PTHR42904:SF6">
    <property type="entry name" value="NAD-CAPPED RNA HYDROLASE NUDT12"/>
    <property type="match status" value="1"/>
</dbReference>
<dbReference type="PANTHER" id="PTHR42904">
    <property type="entry name" value="NUDIX HYDROLASE, NUDC SUBFAMILY"/>
    <property type="match status" value="1"/>
</dbReference>
<protein>
    <recommendedName>
        <fullName evidence="4">NAD(+) diphosphatase</fullName>
        <ecNumber evidence="4">3.6.1.22</ecNumber>
    </recommendedName>
</protein>
<evidence type="ECO:0000256" key="10">
    <source>
        <dbReference type="RuleBase" id="RU003476"/>
    </source>
</evidence>
<dbReference type="GO" id="GO:0019677">
    <property type="term" value="P:NAD+ catabolic process"/>
    <property type="evidence" value="ECO:0007669"/>
    <property type="project" value="TreeGrafter"/>
</dbReference>
<keyword evidence="7" id="KW-0460">Magnesium</keyword>
<dbReference type="InterPro" id="IPR050241">
    <property type="entry name" value="NAD-cap_RNA_hydrolase_NudC"/>
</dbReference>
<evidence type="ECO:0000256" key="4">
    <source>
        <dbReference type="ARBA" id="ARBA00012381"/>
    </source>
</evidence>
<dbReference type="GO" id="GO:0046872">
    <property type="term" value="F:metal ion binding"/>
    <property type="evidence" value="ECO:0007669"/>
    <property type="project" value="UniProtKB-KW"/>
</dbReference>
<dbReference type="CDD" id="cd03429">
    <property type="entry name" value="NUDIX_NADH_pyrophosphatase_Nudt13"/>
    <property type="match status" value="1"/>
</dbReference>
<feature type="domain" description="Nudix hydrolase" evidence="11">
    <location>
        <begin position="150"/>
        <end position="275"/>
    </location>
</feature>
<dbReference type="EC" id="3.6.1.22" evidence="4"/>
<dbReference type="PROSITE" id="PS00893">
    <property type="entry name" value="NUDIX_BOX"/>
    <property type="match status" value="1"/>
</dbReference>
<dbReference type="PRINTS" id="PR00502">
    <property type="entry name" value="NUDIXFAMILY"/>
</dbReference>
<evidence type="ECO:0000313" key="13">
    <source>
        <dbReference type="Proteomes" id="UP000464314"/>
    </source>
</evidence>
<comment type="catalytic activity">
    <reaction evidence="9">
        <text>a 5'-end NAD(+)-phospho-ribonucleoside in mRNA + H2O = a 5'-end phospho-adenosine-phospho-ribonucleoside in mRNA + beta-nicotinamide D-ribonucleotide + 2 H(+)</text>
        <dbReference type="Rhea" id="RHEA:60876"/>
        <dbReference type="Rhea" id="RHEA-COMP:15698"/>
        <dbReference type="Rhea" id="RHEA-COMP:15719"/>
        <dbReference type="ChEBI" id="CHEBI:14649"/>
        <dbReference type="ChEBI" id="CHEBI:15377"/>
        <dbReference type="ChEBI" id="CHEBI:15378"/>
        <dbReference type="ChEBI" id="CHEBI:144029"/>
        <dbReference type="ChEBI" id="CHEBI:144051"/>
    </reaction>
    <physiologicalReaction direction="left-to-right" evidence="9">
        <dbReference type="Rhea" id="RHEA:60877"/>
    </physiologicalReaction>
</comment>
<evidence type="ECO:0000256" key="1">
    <source>
        <dbReference type="ARBA" id="ARBA00001946"/>
    </source>
</evidence>
<comment type="cofactor">
    <cofactor evidence="2">
        <name>Zn(2+)</name>
        <dbReference type="ChEBI" id="CHEBI:29105"/>
    </cofactor>
</comment>
<organism evidence="12 13">
    <name type="scientific">Anaerocolumna sedimenticola</name>
    <dbReference type="NCBI Taxonomy" id="2696063"/>
    <lineage>
        <taxon>Bacteria</taxon>
        <taxon>Bacillati</taxon>
        <taxon>Bacillota</taxon>
        <taxon>Clostridia</taxon>
        <taxon>Lachnospirales</taxon>
        <taxon>Lachnospiraceae</taxon>
        <taxon>Anaerocolumna</taxon>
    </lineage>
</organism>
<evidence type="ECO:0000259" key="11">
    <source>
        <dbReference type="PROSITE" id="PS51462"/>
    </source>
</evidence>
<keyword evidence="8" id="KW-0520">NAD</keyword>
<gene>
    <name evidence="12" type="primary">nudC</name>
    <name evidence="12" type="ORF">Ana3638_19890</name>
</gene>
<dbReference type="PROSITE" id="PS51462">
    <property type="entry name" value="NUDIX"/>
    <property type="match status" value="1"/>
</dbReference>
<dbReference type="EMBL" id="CP048000">
    <property type="protein sequence ID" value="QHQ62760.1"/>
    <property type="molecule type" value="Genomic_DNA"/>
</dbReference>
<dbReference type="Pfam" id="PF09296">
    <property type="entry name" value="NUDIX-like"/>
    <property type="match status" value="1"/>
</dbReference>
<keyword evidence="6 10" id="KW-0378">Hydrolase</keyword>
<keyword evidence="5" id="KW-0479">Metal-binding</keyword>
<evidence type="ECO:0000313" key="12">
    <source>
        <dbReference type="EMBL" id="QHQ62760.1"/>
    </source>
</evidence>
<keyword evidence="13" id="KW-1185">Reference proteome</keyword>
<dbReference type="GO" id="GO:0005829">
    <property type="term" value="C:cytosol"/>
    <property type="evidence" value="ECO:0007669"/>
    <property type="project" value="TreeGrafter"/>
</dbReference>
<dbReference type="InterPro" id="IPR020476">
    <property type="entry name" value="Nudix_hydrolase"/>
</dbReference>
<sequence>MMISSEVKYIPAFLKPEKIEKDAWALIISGKQILLWKADNQLRIPEINELKDTISIDGDMVYIGRYDGHACYCKKIDDLQTLTENLKAVELREITVQTGDPGLFILAGTANHILHWNSVNQYCGYCGHKTADKKDERAKICPNCGYTVYPRISPATITAVFHKDKILLAHNKNFKKDLYSLIAGYVEPGETLEQCVVREIREEVGIKVKNMKYFGSQPWPFPDSLMMAFTAEYESGEIEVDNFEITDAAWYSADNLPEIPNTDSVAGKMIRWYRDQMNKMSN</sequence>
<dbReference type="Pfam" id="PF09297">
    <property type="entry name" value="Zn_ribbon_NUD"/>
    <property type="match status" value="1"/>
</dbReference>
<dbReference type="GO" id="GO:0035529">
    <property type="term" value="F:NADH pyrophosphatase activity"/>
    <property type="evidence" value="ECO:0007669"/>
    <property type="project" value="TreeGrafter"/>
</dbReference>
<dbReference type="AlphaFoldDB" id="A0A6P1TNF7"/>
<dbReference type="GO" id="GO:0006742">
    <property type="term" value="P:NADP+ catabolic process"/>
    <property type="evidence" value="ECO:0007669"/>
    <property type="project" value="TreeGrafter"/>
</dbReference>
<dbReference type="InterPro" id="IPR049734">
    <property type="entry name" value="NudC-like_C"/>
</dbReference>
<dbReference type="Gene3D" id="3.90.79.10">
    <property type="entry name" value="Nucleoside Triphosphate Pyrophosphohydrolase"/>
    <property type="match status" value="1"/>
</dbReference>
<proteinExistence type="inferred from homology"/>
<name>A0A6P1TNF7_9FIRM</name>
<dbReference type="InterPro" id="IPR000086">
    <property type="entry name" value="NUDIX_hydrolase_dom"/>
</dbReference>
<dbReference type="Gene3D" id="3.90.79.20">
    <property type="match status" value="1"/>
</dbReference>
<dbReference type="InterPro" id="IPR015375">
    <property type="entry name" value="NADH_PPase-like_N"/>
</dbReference>
<dbReference type="InterPro" id="IPR015376">
    <property type="entry name" value="Znr_NADH_PPase"/>
</dbReference>
<evidence type="ECO:0000256" key="5">
    <source>
        <dbReference type="ARBA" id="ARBA00022723"/>
    </source>
</evidence>
<comment type="cofactor">
    <cofactor evidence="1">
        <name>Mg(2+)</name>
        <dbReference type="ChEBI" id="CHEBI:18420"/>
    </cofactor>
</comment>
<evidence type="ECO:0000256" key="7">
    <source>
        <dbReference type="ARBA" id="ARBA00022842"/>
    </source>
</evidence>
<accession>A0A6P1TNF7</accession>
<evidence type="ECO:0000256" key="8">
    <source>
        <dbReference type="ARBA" id="ARBA00023027"/>
    </source>
</evidence>
<dbReference type="InterPro" id="IPR015797">
    <property type="entry name" value="NUDIX_hydrolase-like_dom_sf"/>
</dbReference>
<dbReference type="KEGG" id="anr:Ana3638_19890"/>
<reference evidence="12 13" key="1">
    <citation type="submission" date="2020-01" db="EMBL/GenBank/DDBJ databases">
        <title>Genome analysis of Anaerocolumna sp. CBA3638.</title>
        <authorList>
            <person name="Kim J."/>
            <person name="Roh S.W."/>
        </authorList>
    </citation>
    <scope>NUCLEOTIDE SEQUENCE [LARGE SCALE GENOMIC DNA]</scope>
    <source>
        <strain evidence="12 13">CBA3638</strain>
    </source>
</reference>
<evidence type="ECO:0000256" key="6">
    <source>
        <dbReference type="ARBA" id="ARBA00022801"/>
    </source>
</evidence>
<dbReference type="SUPFAM" id="SSF55811">
    <property type="entry name" value="Nudix"/>
    <property type="match status" value="2"/>
</dbReference>
<evidence type="ECO:0000256" key="3">
    <source>
        <dbReference type="ARBA" id="ARBA00009595"/>
    </source>
</evidence>